<dbReference type="OrthoDB" id="60092at2759"/>
<dbReference type="PANTHER" id="PTHR15237">
    <property type="entry name" value="DNA REPAIR PROTEIN RAD9"/>
    <property type="match status" value="1"/>
</dbReference>
<proteinExistence type="predicted"/>
<sequence length="407" mass="44626">MAKSLLSILKHRTVEKTVERCEMSIIEGQDAVDEEASEDKDALETRLIIRLYCKHGVIKTHRLILLTPTSLMAPGIPDALNESNLTIGPKALKDMIEHFPLARGAKSDPQLIWSFGESDVELRSLESSVDAKGKAQLATELTISAEEFDVYNIYAPPTTIAFHLREFNATIAYADSMSLAIDLRFTDPAAPLFIDVEGDNSETLFVISTSQVHGAVSGAPSQNYVAQGVKKRAREETPMELNNKKPMKAAQRMEPPTPFTSTPPPQTPPFVHRSIPPASRPGTVASSQRGASEEGMPPPSFIPQRFSPPPEPREPLFLPSSQLSATDQETLRSTGLGIEKMDADELAELLEGEGEEVAFDFASQDPKYHAFLERPHSTMQLPESFELEEDPAEIPPTQNPGDSKASL</sequence>
<organism evidence="2 3">
    <name type="scientific">Sphagnurus paluster</name>
    <dbReference type="NCBI Taxonomy" id="117069"/>
    <lineage>
        <taxon>Eukaryota</taxon>
        <taxon>Fungi</taxon>
        <taxon>Dikarya</taxon>
        <taxon>Basidiomycota</taxon>
        <taxon>Agaricomycotina</taxon>
        <taxon>Agaricomycetes</taxon>
        <taxon>Agaricomycetidae</taxon>
        <taxon>Agaricales</taxon>
        <taxon>Tricholomatineae</taxon>
        <taxon>Lyophyllaceae</taxon>
        <taxon>Sphagnurus</taxon>
    </lineage>
</organism>
<evidence type="ECO:0008006" key="4">
    <source>
        <dbReference type="Google" id="ProtNLM"/>
    </source>
</evidence>
<dbReference type="PANTHER" id="PTHR15237:SF0">
    <property type="entry name" value="CELL CYCLE CHECKPOINT CONTROL PROTEIN"/>
    <property type="match status" value="1"/>
</dbReference>
<reference evidence="2" key="1">
    <citation type="submission" date="2021-02" db="EMBL/GenBank/DDBJ databases">
        <authorList>
            <person name="Nieuwenhuis M."/>
            <person name="Van De Peppel L.J.J."/>
        </authorList>
    </citation>
    <scope>NUCLEOTIDE SEQUENCE</scope>
    <source>
        <strain evidence="2">D49</strain>
    </source>
</reference>
<feature type="compositionally biased region" description="Pro residues" evidence="1">
    <location>
        <begin position="255"/>
        <end position="268"/>
    </location>
</feature>
<dbReference type="InterPro" id="IPR007268">
    <property type="entry name" value="Rad9/Ddc1"/>
</dbReference>
<dbReference type="Proteomes" id="UP000717328">
    <property type="component" value="Unassembled WGS sequence"/>
</dbReference>
<dbReference type="GO" id="GO:0071479">
    <property type="term" value="P:cellular response to ionizing radiation"/>
    <property type="evidence" value="ECO:0007669"/>
    <property type="project" value="TreeGrafter"/>
</dbReference>
<gene>
    <name evidence="2" type="ORF">H0H81_006712</name>
</gene>
<feature type="region of interest" description="Disordered" evidence="1">
    <location>
        <begin position="375"/>
        <end position="407"/>
    </location>
</feature>
<dbReference type="GO" id="GO:0031573">
    <property type="term" value="P:mitotic intra-S DNA damage checkpoint signaling"/>
    <property type="evidence" value="ECO:0007669"/>
    <property type="project" value="TreeGrafter"/>
</dbReference>
<evidence type="ECO:0000256" key="1">
    <source>
        <dbReference type="SAM" id="MobiDB-lite"/>
    </source>
</evidence>
<accession>A0A9P7FZB5</accession>
<dbReference type="GO" id="GO:0006281">
    <property type="term" value="P:DNA repair"/>
    <property type="evidence" value="ECO:0007669"/>
    <property type="project" value="TreeGrafter"/>
</dbReference>
<keyword evidence="3" id="KW-1185">Reference proteome</keyword>
<dbReference type="AlphaFoldDB" id="A0A9P7FZB5"/>
<evidence type="ECO:0000313" key="2">
    <source>
        <dbReference type="EMBL" id="KAG5639123.1"/>
    </source>
</evidence>
<protein>
    <recommendedName>
        <fullName evidence="4">Cell cycle checkpoint control protein RAD9A</fullName>
    </recommendedName>
</protein>
<dbReference type="GO" id="GO:0030896">
    <property type="term" value="C:checkpoint clamp complex"/>
    <property type="evidence" value="ECO:0007669"/>
    <property type="project" value="InterPro"/>
</dbReference>
<dbReference type="EMBL" id="JABCKI010005731">
    <property type="protein sequence ID" value="KAG5639123.1"/>
    <property type="molecule type" value="Genomic_DNA"/>
</dbReference>
<comment type="caution">
    <text evidence="2">The sequence shown here is derived from an EMBL/GenBank/DDBJ whole genome shotgun (WGS) entry which is preliminary data.</text>
</comment>
<dbReference type="GO" id="GO:0000076">
    <property type="term" value="P:DNA replication checkpoint signaling"/>
    <property type="evidence" value="ECO:0007669"/>
    <property type="project" value="TreeGrafter"/>
</dbReference>
<reference evidence="2" key="2">
    <citation type="submission" date="2021-10" db="EMBL/GenBank/DDBJ databases">
        <title>Phylogenomics reveals ancestral predisposition of the termite-cultivated fungus Termitomyces towards a domesticated lifestyle.</title>
        <authorList>
            <person name="Auxier B."/>
            <person name="Grum-Grzhimaylo A."/>
            <person name="Cardenas M.E."/>
            <person name="Lodge J.D."/>
            <person name="Laessoe T."/>
            <person name="Pedersen O."/>
            <person name="Smith M.E."/>
            <person name="Kuyper T.W."/>
            <person name="Franco-Molano E.A."/>
            <person name="Baroni T.J."/>
            <person name="Aanen D.K."/>
        </authorList>
    </citation>
    <scope>NUCLEOTIDE SEQUENCE</scope>
    <source>
        <strain evidence="2">D49</strain>
    </source>
</reference>
<feature type="region of interest" description="Disordered" evidence="1">
    <location>
        <begin position="246"/>
        <end position="327"/>
    </location>
</feature>
<name>A0A9P7FZB5_9AGAR</name>
<dbReference type="Gene3D" id="3.70.10.10">
    <property type="match status" value="1"/>
</dbReference>
<feature type="compositionally biased region" description="Pro residues" evidence="1">
    <location>
        <begin position="296"/>
        <end position="310"/>
    </location>
</feature>
<dbReference type="Pfam" id="PF04139">
    <property type="entry name" value="Rad9"/>
    <property type="match status" value="1"/>
</dbReference>
<evidence type="ECO:0000313" key="3">
    <source>
        <dbReference type="Proteomes" id="UP000717328"/>
    </source>
</evidence>